<gene>
    <name evidence="3" type="ORF">ACAOBT_LOCUS9433</name>
</gene>
<evidence type="ECO:0000259" key="2">
    <source>
        <dbReference type="Pfam" id="PF20145"/>
    </source>
</evidence>
<feature type="signal peptide" evidence="1">
    <location>
        <begin position="1"/>
        <end position="16"/>
    </location>
</feature>
<organism evidence="3 4">
    <name type="scientific">Acanthoscelides obtectus</name>
    <name type="common">Bean weevil</name>
    <name type="synonym">Bruchus obtectus</name>
    <dbReference type="NCBI Taxonomy" id="200917"/>
    <lineage>
        <taxon>Eukaryota</taxon>
        <taxon>Metazoa</taxon>
        <taxon>Ecdysozoa</taxon>
        <taxon>Arthropoda</taxon>
        <taxon>Hexapoda</taxon>
        <taxon>Insecta</taxon>
        <taxon>Pterygota</taxon>
        <taxon>Neoptera</taxon>
        <taxon>Endopterygota</taxon>
        <taxon>Coleoptera</taxon>
        <taxon>Polyphaga</taxon>
        <taxon>Cucujiformia</taxon>
        <taxon>Chrysomeloidea</taxon>
        <taxon>Chrysomelidae</taxon>
        <taxon>Bruchinae</taxon>
        <taxon>Bruchini</taxon>
        <taxon>Acanthoscelides</taxon>
    </lineage>
</organism>
<evidence type="ECO:0000256" key="1">
    <source>
        <dbReference type="SAM" id="SignalP"/>
    </source>
</evidence>
<evidence type="ECO:0000313" key="4">
    <source>
        <dbReference type="Proteomes" id="UP001152888"/>
    </source>
</evidence>
<dbReference type="AlphaFoldDB" id="A0A9P0P8B3"/>
<dbReference type="EMBL" id="CAKOFQ010006786">
    <property type="protein sequence ID" value="CAH1971478.1"/>
    <property type="molecule type" value="Genomic_DNA"/>
</dbReference>
<dbReference type="InterPro" id="IPR045332">
    <property type="entry name" value="ARMET_N"/>
</dbReference>
<keyword evidence="4" id="KW-1185">Reference proteome</keyword>
<dbReference type="Proteomes" id="UP001152888">
    <property type="component" value="Unassembled WGS sequence"/>
</dbReference>
<dbReference type="Pfam" id="PF20145">
    <property type="entry name" value="ARMET_N"/>
    <property type="match status" value="1"/>
</dbReference>
<keyword evidence="1" id="KW-0732">Signal</keyword>
<comment type="caution">
    <text evidence="3">The sequence shown here is derived from an EMBL/GenBank/DDBJ whole genome shotgun (WGS) entry which is preliminary data.</text>
</comment>
<dbReference type="Gene3D" id="1.10.225.10">
    <property type="entry name" value="Saposin-like"/>
    <property type="match status" value="1"/>
</dbReference>
<name>A0A9P0P8B3_ACAOB</name>
<sequence>MKLQAVFLIFFASVVAVNSLKQGECEVCIKTLDKFSATLSEDVKKDPKKIEERFKKFCKGLKNKEHRFIEVAPLLLPMPTGKEVL</sequence>
<feature type="domain" description="ARMET N-terminal" evidence="2">
    <location>
        <begin position="24"/>
        <end position="68"/>
    </location>
</feature>
<protein>
    <recommendedName>
        <fullName evidence="2">ARMET N-terminal domain-containing protein</fullName>
    </recommendedName>
</protein>
<evidence type="ECO:0000313" key="3">
    <source>
        <dbReference type="EMBL" id="CAH1971478.1"/>
    </source>
</evidence>
<reference evidence="3" key="1">
    <citation type="submission" date="2022-03" db="EMBL/GenBank/DDBJ databases">
        <authorList>
            <person name="Sayadi A."/>
        </authorList>
    </citation>
    <scope>NUCLEOTIDE SEQUENCE</scope>
</reference>
<accession>A0A9P0P8B3</accession>
<dbReference type="OrthoDB" id="5597848at2759"/>
<proteinExistence type="predicted"/>
<feature type="chain" id="PRO_5040486069" description="ARMET N-terminal domain-containing protein" evidence="1">
    <location>
        <begin position="17"/>
        <end position="85"/>
    </location>
</feature>